<reference evidence="1" key="1">
    <citation type="journal article" date="2022" name="bioRxiv">
        <title>Sequencing and chromosome-scale assembly of the giantPleurodeles waltlgenome.</title>
        <authorList>
            <person name="Brown T."/>
            <person name="Elewa A."/>
            <person name="Iarovenko S."/>
            <person name="Subramanian E."/>
            <person name="Araus A.J."/>
            <person name="Petzold A."/>
            <person name="Susuki M."/>
            <person name="Suzuki K.-i.T."/>
            <person name="Hayashi T."/>
            <person name="Toyoda A."/>
            <person name="Oliveira C."/>
            <person name="Osipova E."/>
            <person name="Leigh N.D."/>
            <person name="Simon A."/>
            <person name="Yun M.H."/>
        </authorList>
    </citation>
    <scope>NUCLEOTIDE SEQUENCE</scope>
    <source>
        <strain evidence="1">20211129_DDA</strain>
        <tissue evidence="1">Liver</tissue>
    </source>
</reference>
<name>A0AAV7RPG7_PLEWA</name>
<sequence length="92" mass="10703">MTSRRLMLRVSRCGVVPDGESSFASMEIVGTEGRQSRSVRKRYQLTALPKIIGLPPWHYFKCWLRRAVSHWLRMCHVVVSCVRGWLFSWAPP</sequence>
<evidence type="ECO:0000313" key="2">
    <source>
        <dbReference type="Proteomes" id="UP001066276"/>
    </source>
</evidence>
<dbReference type="EMBL" id="JANPWB010000009">
    <property type="protein sequence ID" value="KAJ1154396.1"/>
    <property type="molecule type" value="Genomic_DNA"/>
</dbReference>
<keyword evidence="2" id="KW-1185">Reference proteome</keyword>
<comment type="caution">
    <text evidence="1">The sequence shown here is derived from an EMBL/GenBank/DDBJ whole genome shotgun (WGS) entry which is preliminary data.</text>
</comment>
<gene>
    <name evidence="1" type="ORF">NDU88_007148</name>
</gene>
<evidence type="ECO:0000313" key="1">
    <source>
        <dbReference type="EMBL" id="KAJ1154396.1"/>
    </source>
</evidence>
<protein>
    <submittedName>
        <fullName evidence="1">Uncharacterized protein</fullName>
    </submittedName>
</protein>
<accession>A0AAV7RPG7</accession>
<dbReference type="AlphaFoldDB" id="A0AAV7RPG7"/>
<proteinExistence type="predicted"/>
<dbReference type="Proteomes" id="UP001066276">
    <property type="component" value="Chromosome 5"/>
</dbReference>
<organism evidence="1 2">
    <name type="scientific">Pleurodeles waltl</name>
    <name type="common">Iberian ribbed newt</name>
    <dbReference type="NCBI Taxonomy" id="8319"/>
    <lineage>
        <taxon>Eukaryota</taxon>
        <taxon>Metazoa</taxon>
        <taxon>Chordata</taxon>
        <taxon>Craniata</taxon>
        <taxon>Vertebrata</taxon>
        <taxon>Euteleostomi</taxon>
        <taxon>Amphibia</taxon>
        <taxon>Batrachia</taxon>
        <taxon>Caudata</taxon>
        <taxon>Salamandroidea</taxon>
        <taxon>Salamandridae</taxon>
        <taxon>Pleurodelinae</taxon>
        <taxon>Pleurodeles</taxon>
    </lineage>
</organism>